<dbReference type="InterPro" id="IPR032640">
    <property type="entry name" value="AMPK1_CBM"/>
</dbReference>
<gene>
    <name evidence="4" type="ORF">FEM48_Zijuj10G0072200</name>
</gene>
<dbReference type="EMBL" id="JAEACU010000010">
    <property type="protein sequence ID" value="KAH7515869.1"/>
    <property type="molecule type" value="Genomic_DNA"/>
</dbReference>
<dbReference type="Pfam" id="PF16561">
    <property type="entry name" value="AMPK1_CBM"/>
    <property type="match status" value="1"/>
</dbReference>
<dbReference type="InterPro" id="IPR013783">
    <property type="entry name" value="Ig-like_fold"/>
</dbReference>
<dbReference type="Gene3D" id="2.60.40.10">
    <property type="entry name" value="Immunoglobulins"/>
    <property type="match status" value="1"/>
</dbReference>
<feature type="region of interest" description="Disordered" evidence="2">
    <location>
        <begin position="173"/>
        <end position="195"/>
    </location>
</feature>
<dbReference type="InterPro" id="IPR014756">
    <property type="entry name" value="Ig_E-set"/>
</dbReference>
<dbReference type="OrthoDB" id="531008at2759"/>
<reference evidence="4" key="1">
    <citation type="journal article" date="2021" name="Front. Plant Sci.">
        <title>Chromosome-Scale Genome Assembly for Chinese Sour Jujube and Insights Into Its Genome Evolution and Domestication Signature.</title>
        <authorList>
            <person name="Shen L.-Y."/>
            <person name="Luo H."/>
            <person name="Wang X.-L."/>
            <person name="Wang X.-M."/>
            <person name="Qiu X.-J."/>
            <person name="Liu H."/>
            <person name="Zhou S.-S."/>
            <person name="Jia K.-H."/>
            <person name="Nie S."/>
            <person name="Bao Y.-T."/>
            <person name="Zhang R.-G."/>
            <person name="Yun Q.-Z."/>
            <person name="Chai Y.-H."/>
            <person name="Lu J.-Y."/>
            <person name="Li Y."/>
            <person name="Zhao S.-W."/>
            <person name="Mao J.-F."/>
            <person name="Jia S.-G."/>
            <person name="Mao Y.-M."/>
        </authorList>
    </citation>
    <scope>NUCLEOTIDE SEQUENCE</scope>
    <source>
        <strain evidence="4">AT0</strain>
        <tissue evidence="4">Leaf</tissue>
    </source>
</reference>
<sequence>MHSFTAPCSCLHASLCSFTELNPQVFPSITSIWRKQQRFLALNLVGETEKRGSLFGFNGNTRGYEKGLFCGWYGLVRRCKNWDDEGDVELEMEIFEFMKNSKKPEAFPSKKELVDAGRMDLVEAIVKRGGWLSLGWDLDEEEGTQENGIGDSGSLADCFQKSNNMQDSGVVSFFSDGSSHPASSSGRSLETETTKDEIGVEGILSRLQKQRNQTFGLGLGDKEDSTFLQSNDVKEDWHPKLSKDLTVTGLTKSSRLSSLSPEKTLYDDSKGRVSQKKSLPEIDGLTGSVKPEMWRAWSIQRAGSSDMDFEAAEFSSDEVGMGGSKDISKDKIIEIRESTSVPNNRKELNFQMEEISHNQIQSRLQDLELELSSVLHPLRPKANDIAIKEGHENSSDDLWKLSDAWEFQENEIMNAQDKLRSIRAKLSVLEGKIALAIIDAQKVVEQKQSRIDDAQRALCLLRPTCIIWPNTATEVLLAGSFDGWASKRKMEKSKTGIFSLCLQLYPGEYEIKFIVDGEWQIDPLRPTVRNNGYENNVLVIH</sequence>
<keyword evidence="1" id="KW-0175">Coiled coil</keyword>
<feature type="domain" description="AMP-activated protein kinase glycogen-binding" evidence="3">
    <location>
        <begin position="463"/>
        <end position="540"/>
    </location>
</feature>
<proteinExistence type="predicted"/>
<organism evidence="4 5">
    <name type="scientific">Ziziphus jujuba var. spinosa</name>
    <dbReference type="NCBI Taxonomy" id="714518"/>
    <lineage>
        <taxon>Eukaryota</taxon>
        <taxon>Viridiplantae</taxon>
        <taxon>Streptophyta</taxon>
        <taxon>Embryophyta</taxon>
        <taxon>Tracheophyta</taxon>
        <taxon>Spermatophyta</taxon>
        <taxon>Magnoliopsida</taxon>
        <taxon>eudicotyledons</taxon>
        <taxon>Gunneridae</taxon>
        <taxon>Pentapetalae</taxon>
        <taxon>rosids</taxon>
        <taxon>fabids</taxon>
        <taxon>Rosales</taxon>
        <taxon>Rhamnaceae</taxon>
        <taxon>Paliureae</taxon>
        <taxon>Ziziphus</taxon>
    </lineage>
</organism>
<evidence type="ECO:0000259" key="3">
    <source>
        <dbReference type="Pfam" id="PF16561"/>
    </source>
</evidence>
<dbReference type="Proteomes" id="UP000813462">
    <property type="component" value="Unassembled WGS sequence"/>
</dbReference>
<feature type="compositionally biased region" description="Low complexity" evidence="2">
    <location>
        <begin position="173"/>
        <end position="188"/>
    </location>
</feature>
<name>A0A978UM17_ZIZJJ</name>
<dbReference type="SMR" id="A0A978UM17"/>
<feature type="region of interest" description="Disordered" evidence="2">
    <location>
        <begin position="258"/>
        <end position="277"/>
    </location>
</feature>
<feature type="coiled-coil region" evidence="1">
    <location>
        <begin position="405"/>
        <end position="457"/>
    </location>
</feature>
<evidence type="ECO:0000256" key="1">
    <source>
        <dbReference type="SAM" id="Coils"/>
    </source>
</evidence>
<dbReference type="GO" id="GO:0009507">
    <property type="term" value="C:chloroplast"/>
    <property type="evidence" value="ECO:0007669"/>
    <property type="project" value="UniProtKB-ARBA"/>
</dbReference>
<evidence type="ECO:0000313" key="5">
    <source>
        <dbReference type="Proteomes" id="UP000813462"/>
    </source>
</evidence>
<evidence type="ECO:0000256" key="2">
    <source>
        <dbReference type="SAM" id="MobiDB-lite"/>
    </source>
</evidence>
<dbReference type="PANTHER" id="PTHR47434">
    <property type="entry name" value="PROTEIN PTST HOMOLOG 3, CHLOROPLASTIC"/>
    <property type="match status" value="1"/>
</dbReference>
<dbReference type="CDD" id="cd02859">
    <property type="entry name" value="E_set_AMPKbeta_like_N"/>
    <property type="match status" value="1"/>
</dbReference>
<dbReference type="SUPFAM" id="SSF81296">
    <property type="entry name" value="E set domains"/>
    <property type="match status" value="1"/>
</dbReference>
<accession>A0A978UM17</accession>
<dbReference type="PANTHER" id="PTHR47434:SF1">
    <property type="entry name" value="PROTEIN PTST HOMOLOG 2, CHLOROPLASTIC"/>
    <property type="match status" value="1"/>
</dbReference>
<dbReference type="AlphaFoldDB" id="A0A978UM17"/>
<protein>
    <recommendedName>
        <fullName evidence="3">AMP-activated protein kinase glycogen-binding domain-containing protein</fullName>
    </recommendedName>
</protein>
<comment type="caution">
    <text evidence="4">The sequence shown here is derived from an EMBL/GenBank/DDBJ whole genome shotgun (WGS) entry which is preliminary data.</text>
</comment>
<evidence type="ECO:0000313" key="4">
    <source>
        <dbReference type="EMBL" id="KAH7515869.1"/>
    </source>
</evidence>